<feature type="coiled-coil region" evidence="1">
    <location>
        <begin position="68"/>
        <end position="95"/>
    </location>
</feature>
<evidence type="ECO:0000256" key="1">
    <source>
        <dbReference type="SAM" id="Coils"/>
    </source>
</evidence>
<dbReference type="RefSeq" id="WP_172687447.1">
    <property type="nucleotide sequence ID" value="NZ_KX009063.1"/>
</dbReference>
<evidence type="ECO:0000313" key="3">
    <source>
        <dbReference type="EMBL" id="ARO45275.1"/>
    </source>
</evidence>
<evidence type="ECO:0000256" key="2">
    <source>
        <dbReference type="SAM" id="MobiDB-lite"/>
    </source>
</evidence>
<sequence length="104" mass="11448">MTEEEMRQALFGNSGAAGPTAVPHAVRHRADNQPLKASAKRATGKNFVPKLIVTLRVGNEFEGQTELFTHLADTLSTLQAELDALKEARKKYKYIELVSVEPAK</sequence>
<organism evidence="3">
    <name type="scientific">Pseudomonas syringae pv. actinidiae</name>
    <dbReference type="NCBI Taxonomy" id="103796"/>
    <lineage>
        <taxon>Bacteria</taxon>
        <taxon>Pseudomonadati</taxon>
        <taxon>Pseudomonadota</taxon>
        <taxon>Gammaproteobacteria</taxon>
        <taxon>Pseudomonadales</taxon>
        <taxon>Pseudomonadaceae</taxon>
        <taxon>Pseudomonas</taxon>
        <taxon>Pseudomonas syringae</taxon>
    </lineage>
</organism>
<reference evidence="3" key="1">
    <citation type="submission" date="2016-03" db="EMBL/GenBank/DDBJ databases">
        <title>The evolution of Pseudomonas syringae pv. actinidiae in New Zealand.</title>
        <authorList>
            <person name="Taiaroa G."/>
            <person name="Poulter R.T.M."/>
            <person name="Lamont I."/>
            <person name="Stockwell P."/>
            <person name="Butler M.I."/>
        </authorList>
    </citation>
    <scope>NUCLEOTIDE SEQUENCE</scope>
    <source>
        <strain evidence="3">RT811</strain>
        <plasmid evidence="3">pPU_RT811</plasmid>
    </source>
</reference>
<proteinExistence type="predicted"/>
<geneLocation type="plasmid" evidence="3">
    <name>pPU_RT811</name>
</geneLocation>
<feature type="region of interest" description="Disordered" evidence="2">
    <location>
        <begin position="1"/>
        <end position="41"/>
    </location>
</feature>
<protein>
    <submittedName>
        <fullName evidence="3">Uncharacterized protein</fullName>
    </submittedName>
</protein>
<accession>A0A2P0QFV5</accession>
<keyword evidence="3" id="KW-0614">Plasmid</keyword>
<dbReference type="AlphaFoldDB" id="A0A2P0QFV5"/>
<name>A0A2P0QFV5_PSESF</name>
<dbReference type="EMBL" id="KX009063">
    <property type="protein sequence ID" value="ARO45275.1"/>
    <property type="molecule type" value="Genomic_DNA"/>
</dbReference>
<keyword evidence="1" id="KW-0175">Coiled coil</keyword>